<evidence type="ECO:0000256" key="1">
    <source>
        <dbReference type="SAM" id="Coils"/>
    </source>
</evidence>
<dbReference type="GO" id="GO:0006508">
    <property type="term" value="P:proteolysis"/>
    <property type="evidence" value="ECO:0007669"/>
    <property type="project" value="InterPro"/>
</dbReference>
<dbReference type="InterPro" id="IPR029030">
    <property type="entry name" value="Caspase-like_dom_sf"/>
</dbReference>
<reference evidence="3 4" key="1">
    <citation type="submission" date="2017-05" db="EMBL/GenBank/DDBJ databases">
        <title>Genome of Polynucleobacter sp. MWH-Feld-100.</title>
        <authorList>
            <person name="Hahn M.W."/>
        </authorList>
    </citation>
    <scope>NUCLEOTIDE SEQUENCE [LARGE SCALE GENOMIC DNA]</scope>
    <source>
        <strain evidence="3 4">MWH-Feld-100</strain>
    </source>
</reference>
<dbReference type="PANTHER" id="PTHR22576">
    <property type="entry name" value="MUCOSA ASSOCIATED LYMPHOID TISSUE LYMPHOMA TRANSLOCATION PROTEIN 1/PARACASPASE"/>
    <property type="match status" value="1"/>
</dbReference>
<dbReference type="InterPro" id="IPR052039">
    <property type="entry name" value="Caspase-related_regulators"/>
</dbReference>
<keyword evidence="4" id="KW-1185">Reference proteome</keyword>
<dbReference type="Gene3D" id="3.40.50.1460">
    <property type="match status" value="1"/>
</dbReference>
<dbReference type="InterPro" id="IPR011600">
    <property type="entry name" value="Pept_C14_caspase"/>
</dbReference>
<organism evidence="3 4">
    <name type="scientific">Polynucleobacter campilacus</name>
    <dbReference type="NCBI Taxonomy" id="1743163"/>
    <lineage>
        <taxon>Bacteria</taxon>
        <taxon>Pseudomonadati</taxon>
        <taxon>Pseudomonadota</taxon>
        <taxon>Betaproteobacteria</taxon>
        <taxon>Burkholderiales</taxon>
        <taxon>Burkholderiaceae</taxon>
        <taxon>Polynucleobacter</taxon>
    </lineage>
</organism>
<name>A0A254Q0M3_9BURK</name>
<feature type="coiled-coil region" evidence="1">
    <location>
        <begin position="107"/>
        <end position="243"/>
    </location>
</feature>
<keyword evidence="1" id="KW-0175">Coiled coil</keyword>
<protein>
    <recommendedName>
        <fullName evidence="2">Caspase family p20 domain-containing protein</fullName>
    </recommendedName>
</protein>
<accession>A0A254Q0M3</accession>
<evidence type="ECO:0000259" key="2">
    <source>
        <dbReference type="PROSITE" id="PS50208"/>
    </source>
</evidence>
<dbReference type="SUPFAM" id="SSF52129">
    <property type="entry name" value="Caspase-like"/>
    <property type="match status" value="1"/>
</dbReference>
<comment type="caution">
    <text evidence="3">The sequence shown here is derived from an EMBL/GenBank/DDBJ whole genome shotgun (WGS) entry which is preliminary data.</text>
</comment>
<dbReference type="InterPro" id="IPR001309">
    <property type="entry name" value="Pept_C14_p20"/>
</dbReference>
<proteinExistence type="predicted"/>
<dbReference type="PANTHER" id="PTHR22576:SF37">
    <property type="entry name" value="MUCOSA-ASSOCIATED LYMPHOID TISSUE LYMPHOMA TRANSLOCATION PROTEIN 1"/>
    <property type="match status" value="1"/>
</dbReference>
<feature type="domain" description="Caspase family p20" evidence="2">
    <location>
        <begin position="257"/>
        <end position="387"/>
    </location>
</feature>
<dbReference type="Pfam" id="PF00656">
    <property type="entry name" value="Peptidase_C14"/>
    <property type="match status" value="1"/>
</dbReference>
<evidence type="ECO:0000313" key="4">
    <source>
        <dbReference type="Proteomes" id="UP000197528"/>
    </source>
</evidence>
<sequence length="490" mass="54160">MEDLPLAKGAFPTLENIVSKIERAKFYSIAVSKLETCKAASLQISNFGLISRGDLAPKTSKLALDECMNQGCDCETVITDGTALFNKEILMSGRGLETNTADLNKAIVAEEKQIKEEVLKQAQLERDQKQVQEKVRIAQEKKVIEEKRLQLDLAKNSTDADKSKLALEKAKAEEAKALSQLAKLDALEKEKIDLLAKLQQEKDSREKVVNQQRLEEEKVAALRKELEKEIRASIQKEANLSQAQTSSPNKLSPTIYANRKALVIGNDSYSKVTPLVNAREDARVMAESLASLGYNVSMKLDVTQKQFLAELRNFKNQVKAGDEVALFYAGHGVQIASTNYLLPVDIQGQSEEEVRDDAISLQRLLDDMDDKKVKFTLAVIDACRDNPFKGSTRSALGTRGLAPTTAATGQMIVFSAGTGQQALDKVGSNDKSKNGLFTRIFVKEMQKEGLTVDRVVRNVRSEVVSVAKSVGHNQVPAIYDQVVGEYYFKQ</sequence>
<dbReference type="EMBL" id="NGUP01000005">
    <property type="protein sequence ID" value="OWS68952.1"/>
    <property type="molecule type" value="Genomic_DNA"/>
</dbReference>
<dbReference type="GO" id="GO:0004197">
    <property type="term" value="F:cysteine-type endopeptidase activity"/>
    <property type="evidence" value="ECO:0007669"/>
    <property type="project" value="InterPro"/>
</dbReference>
<dbReference type="PROSITE" id="PS50208">
    <property type="entry name" value="CASPASE_P20"/>
    <property type="match status" value="1"/>
</dbReference>
<dbReference type="AlphaFoldDB" id="A0A254Q0M3"/>
<evidence type="ECO:0000313" key="3">
    <source>
        <dbReference type="EMBL" id="OWS68952.1"/>
    </source>
</evidence>
<gene>
    <name evidence="3" type="ORF">CBI31_09570</name>
</gene>
<dbReference type="Proteomes" id="UP000197528">
    <property type="component" value="Unassembled WGS sequence"/>
</dbReference>